<protein>
    <recommendedName>
        <fullName evidence="4">Metallothionein</fullName>
    </recommendedName>
</protein>
<feature type="chain" id="PRO_5016797333" description="Metallothionein" evidence="1">
    <location>
        <begin position="27"/>
        <end position="76"/>
    </location>
</feature>
<sequence length="76" mass="7141">MKKSSLAVAALLSALSTAAVVPVAFADNQAAGSQIACTGCKGCKGCNGCKGCKGCKGCNGCKGCKGCKGCGGCSGS</sequence>
<dbReference type="EMBL" id="UGNY01000001">
    <property type="protein sequence ID" value="STX37766.1"/>
    <property type="molecule type" value="Genomic_DNA"/>
</dbReference>
<evidence type="ECO:0000256" key="1">
    <source>
        <dbReference type="SAM" id="SignalP"/>
    </source>
</evidence>
<name>A0A378IRB4_9GAMM</name>
<feature type="signal peptide" evidence="1">
    <location>
        <begin position="1"/>
        <end position="26"/>
    </location>
</feature>
<dbReference type="Proteomes" id="UP000254033">
    <property type="component" value="Unassembled WGS sequence"/>
</dbReference>
<keyword evidence="1" id="KW-0732">Signal</keyword>
<accession>A0A378IRB4</accession>
<evidence type="ECO:0008006" key="4">
    <source>
        <dbReference type="Google" id="ProtNLM"/>
    </source>
</evidence>
<evidence type="ECO:0000313" key="2">
    <source>
        <dbReference type="EMBL" id="STX37766.1"/>
    </source>
</evidence>
<reference evidence="2 3" key="1">
    <citation type="submission" date="2018-06" db="EMBL/GenBank/DDBJ databases">
        <authorList>
            <consortium name="Pathogen Informatics"/>
            <person name="Doyle S."/>
        </authorList>
    </citation>
    <scope>NUCLEOTIDE SEQUENCE [LARGE SCALE GENOMIC DNA]</scope>
    <source>
        <strain evidence="2 3">NCTC11978</strain>
    </source>
</reference>
<proteinExistence type="predicted"/>
<gene>
    <name evidence="2" type="ORF">NCTC11978_00943</name>
</gene>
<dbReference type="AlphaFoldDB" id="A0A378IRB4"/>
<evidence type="ECO:0000313" key="3">
    <source>
        <dbReference type="Proteomes" id="UP000254033"/>
    </source>
</evidence>
<organism evidence="2 3">
    <name type="scientific">Legionella feeleii</name>
    <dbReference type="NCBI Taxonomy" id="453"/>
    <lineage>
        <taxon>Bacteria</taxon>
        <taxon>Pseudomonadati</taxon>
        <taxon>Pseudomonadota</taxon>
        <taxon>Gammaproteobacteria</taxon>
        <taxon>Legionellales</taxon>
        <taxon>Legionellaceae</taxon>
        <taxon>Legionella</taxon>
    </lineage>
</organism>